<dbReference type="InterPro" id="IPR037158">
    <property type="entry name" value="Thr_synth_N_sf"/>
</dbReference>
<comment type="cofactor">
    <cofactor evidence="1 6">
        <name>pyridoxal 5'-phosphate</name>
        <dbReference type="ChEBI" id="CHEBI:597326"/>
    </cofactor>
</comment>
<dbReference type="InterPro" id="IPR036052">
    <property type="entry name" value="TrpB-like_PALP_sf"/>
</dbReference>
<dbReference type="SUPFAM" id="SSF53686">
    <property type="entry name" value="Tryptophan synthase beta subunit-like PLP-dependent enzymes"/>
    <property type="match status" value="1"/>
</dbReference>
<dbReference type="GO" id="GO:0046360">
    <property type="term" value="P:2-oxobutyrate biosynthetic process"/>
    <property type="evidence" value="ECO:0007669"/>
    <property type="project" value="TreeGrafter"/>
</dbReference>
<dbReference type="FunFam" id="3.90.1380.10:FF:000003">
    <property type="entry name" value="THR4p Threonine synthase"/>
    <property type="match status" value="1"/>
</dbReference>
<evidence type="ECO:0000313" key="10">
    <source>
        <dbReference type="Proteomes" id="UP000507470"/>
    </source>
</evidence>
<keyword evidence="4 6" id="KW-0663">Pyridoxal phosphate</keyword>
<dbReference type="GO" id="GO:0030170">
    <property type="term" value="F:pyridoxal phosphate binding"/>
    <property type="evidence" value="ECO:0007669"/>
    <property type="project" value="TreeGrafter"/>
</dbReference>
<dbReference type="Pfam" id="PF14821">
    <property type="entry name" value="Thr_synth_N"/>
    <property type="match status" value="1"/>
</dbReference>
<evidence type="ECO:0000256" key="3">
    <source>
        <dbReference type="ARBA" id="ARBA00021942"/>
    </source>
</evidence>
<dbReference type="GO" id="GO:0009071">
    <property type="term" value="P:serine family amino acid catabolic process"/>
    <property type="evidence" value="ECO:0007669"/>
    <property type="project" value="TreeGrafter"/>
</dbReference>
<sequence length="468" mass="52549">MKYKSTRGGVSGLSFQDALYTGYAADGGILVPESIPVLNMETLKSWASLSYIDLAKKIVPLFVDEVEIPASDLNGLLDKAFAKFTHQEIAPIQRLKNGLNIMELFHGTTWAFKDLALSCVGQFLEYFLSKQKKHLTIVVGTSGDTGSAAIEAVKGFEYVDIIVLLPKGRCSKVQEQQMITAVEKNVHVYRVEGTSDDLDIPIKEVFKDVTFTKKHNLSSINSINWSRIMVQIVHYIYAYLQICPRCDGEVEIIIPTGACGNVTSGFIAKLMGVPIKFVCAVTQNDIVARAITKGDYSMSDSVIRTLAPAMDIQIPYNMERLWYLITQDSKLICKLMTEFESNGKVDIPTFLKNQIEEIIVATYVADNEDIKTTMRRTWEENHYQICPHTAIGVAYYYSTLKPDHKRTTVVIATASVKKFEEAVVAAGLTPQKYEEVEVLFSKPVKYTDMNKGENWELILRDKIEDIDK</sequence>
<feature type="domain" description="Threonine synthase N-terminal" evidence="8">
    <location>
        <begin position="2"/>
        <end position="81"/>
    </location>
</feature>
<evidence type="ECO:0000259" key="7">
    <source>
        <dbReference type="Pfam" id="PF00291"/>
    </source>
</evidence>
<dbReference type="EMBL" id="CACVKT020000543">
    <property type="protein sequence ID" value="CAC5360111.1"/>
    <property type="molecule type" value="Genomic_DNA"/>
</dbReference>
<feature type="modified residue" description="N6-(pyridoxal phosphate)lysine" evidence="6">
    <location>
        <position position="113"/>
    </location>
</feature>
<evidence type="ECO:0000256" key="4">
    <source>
        <dbReference type="ARBA" id="ARBA00022898"/>
    </source>
</evidence>
<dbReference type="FunFam" id="3.40.50.1100:FF:000047">
    <property type="entry name" value="Threonine synthase like 2"/>
    <property type="match status" value="1"/>
</dbReference>
<dbReference type="Pfam" id="PF00291">
    <property type="entry name" value="PALP"/>
    <property type="match status" value="1"/>
</dbReference>
<dbReference type="Gene3D" id="3.40.50.1100">
    <property type="match status" value="2"/>
</dbReference>
<evidence type="ECO:0000256" key="5">
    <source>
        <dbReference type="ARBA" id="ARBA00023239"/>
    </source>
</evidence>
<evidence type="ECO:0000313" key="9">
    <source>
        <dbReference type="EMBL" id="CAC5360111.1"/>
    </source>
</evidence>
<dbReference type="NCBIfam" id="TIGR00260">
    <property type="entry name" value="thrC"/>
    <property type="match status" value="1"/>
</dbReference>
<dbReference type="GO" id="GO:0016829">
    <property type="term" value="F:lyase activity"/>
    <property type="evidence" value="ECO:0007669"/>
    <property type="project" value="UniProtKB-KW"/>
</dbReference>
<proteinExistence type="inferred from homology"/>
<evidence type="ECO:0000256" key="6">
    <source>
        <dbReference type="PIRSR" id="PIRSR604450-51"/>
    </source>
</evidence>
<dbReference type="InterPro" id="IPR029144">
    <property type="entry name" value="Thr_synth_N"/>
</dbReference>
<dbReference type="OrthoDB" id="5203861at2759"/>
<keyword evidence="5 9" id="KW-0456">Lyase</keyword>
<dbReference type="InterPro" id="IPR001926">
    <property type="entry name" value="TrpB-like_PALP"/>
</dbReference>
<evidence type="ECO:0000259" key="8">
    <source>
        <dbReference type="Pfam" id="PF14821"/>
    </source>
</evidence>
<keyword evidence="10" id="KW-1185">Reference proteome</keyword>
<gene>
    <name evidence="9" type="ORF">MCOR_2709</name>
</gene>
<dbReference type="InterPro" id="IPR051166">
    <property type="entry name" value="Threonine_Synthase"/>
</dbReference>
<comment type="similarity">
    <text evidence="2">Belongs to the threonine synthase family.</text>
</comment>
<name>A0A6J8A2S4_MYTCO</name>
<dbReference type="Gene3D" id="3.90.1380.10">
    <property type="entry name" value="Threonine synthase, N-terminal domain"/>
    <property type="match status" value="1"/>
</dbReference>
<protein>
    <recommendedName>
        <fullName evidence="3">Threonine synthase-like 2</fullName>
    </recommendedName>
</protein>
<feature type="domain" description="Tryptophan synthase beta chain-like PALP" evidence="7">
    <location>
        <begin position="103"/>
        <end position="411"/>
    </location>
</feature>
<dbReference type="AlphaFoldDB" id="A0A6J8A2S4"/>
<accession>A0A6J8A2S4</accession>
<dbReference type="InterPro" id="IPR004450">
    <property type="entry name" value="Thr_synthase-like"/>
</dbReference>
<dbReference type="CDD" id="cd01560">
    <property type="entry name" value="Thr-synth_2"/>
    <property type="match status" value="1"/>
</dbReference>
<reference evidence="9 10" key="1">
    <citation type="submission" date="2020-06" db="EMBL/GenBank/DDBJ databases">
        <authorList>
            <person name="Li R."/>
            <person name="Bekaert M."/>
        </authorList>
    </citation>
    <scope>NUCLEOTIDE SEQUENCE [LARGE SCALE GENOMIC DNA]</scope>
    <source>
        <strain evidence="10">wild</strain>
    </source>
</reference>
<evidence type="ECO:0000256" key="2">
    <source>
        <dbReference type="ARBA" id="ARBA00005517"/>
    </source>
</evidence>
<dbReference type="Proteomes" id="UP000507470">
    <property type="component" value="Unassembled WGS sequence"/>
</dbReference>
<organism evidence="9 10">
    <name type="scientific">Mytilus coruscus</name>
    <name type="common">Sea mussel</name>
    <dbReference type="NCBI Taxonomy" id="42192"/>
    <lineage>
        <taxon>Eukaryota</taxon>
        <taxon>Metazoa</taxon>
        <taxon>Spiralia</taxon>
        <taxon>Lophotrochozoa</taxon>
        <taxon>Mollusca</taxon>
        <taxon>Bivalvia</taxon>
        <taxon>Autobranchia</taxon>
        <taxon>Pteriomorphia</taxon>
        <taxon>Mytilida</taxon>
        <taxon>Mytiloidea</taxon>
        <taxon>Mytilidae</taxon>
        <taxon>Mytilinae</taxon>
        <taxon>Mytilus</taxon>
    </lineage>
</organism>
<dbReference type="PANTHER" id="PTHR42690:SF1">
    <property type="entry name" value="THREONINE SYNTHASE-LIKE 2"/>
    <property type="match status" value="1"/>
</dbReference>
<evidence type="ECO:0000256" key="1">
    <source>
        <dbReference type="ARBA" id="ARBA00001933"/>
    </source>
</evidence>
<dbReference type="PANTHER" id="PTHR42690">
    <property type="entry name" value="THREONINE SYNTHASE FAMILY MEMBER"/>
    <property type="match status" value="1"/>
</dbReference>